<dbReference type="Pfam" id="PF02749">
    <property type="entry name" value="QRPTase_N"/>
    <property type="match status" value="1"/>
</dbReference>
<name>A0ABW0I903_9BACT</name>
<dbReference type="Pfam" id="PF01729">
    <property type="entry name" value="QRPTase_C"/>
    <property type="match status" value="1"/>
</dbReference>
<proteinExistence type="inferred from homology"/>
<evidence type="ECO:0000256" key="2">
    <source>
        <dbReference type="ARBA" id="ARBA00004893"/>
    </source>
</evidence>
<dbReference type="Gene3D" id="3.90.1170.20">
    <property type="entry name" value="Quinolinate phosphoribosyl transferase, N-terminal domain"/>
    <property type="match status" value="1"/>
</dbReference>
<gene>
    <name evidence="12" type="primary">nadC</name>
    <name evidence="12" type="ORF">ACFPMF_11640</name>
</gene>
<dbReference type="NCBIfam" id="TIGR00078">
    <property type="entry name" value="nadC"/>
    <property type="match status" value="1"/>
</dbReference>
<evidence type="ECO:0000256" key="6">
    <source>
        <dbReference type="ARBA" id="ARBA00022676"/>
    </source>
</evidence>
<evidence type="ECO:0000256" key="9">
    <source>
        <dbReference type="PIRNR" id="PIRNR006250"/>
    </source>
</evidence>
<evidence type="ECO:0000256" key="7">
    <source>
        <dbReference type="ARBA" id="ARBA00022679"/>
    </source>
</evidence>
<comment type="caution">
    <text evidence="12">The sequence shown here is derived from an EMBL/GenBank/DDBJ whole genome shotgun (WGS) entry which is preliminary data.</text>
</comment>
<keyword evidence="7 9" id="KW-0808">Transferase</keyword>
<dbReference type="InterPro" id="IPR004393">
    <property type="entry name" value="NadC"/>
</dbReference>
<sequence length="277" mass="30436">MTLHEFIQLALAEDVGDGDHTSLSTIPADAQRRARLLVKQDGILAGVAVAEAVFREVDPDLEVHVHLQDGAAIHYGDIVLTVNGRAQSILKAERLVLNCMQRMSGIATHTRTMVTLLEGTKAKLLDTRKTTPNFRVCEKLAVQIGGALNHRFGLFDMILIKDNHIDYAGGIEAAVTKAVAYLQTTGRSLPIEVEVRNRREVEEVLRLGHVDRMLLDNFEPAELKKMVELIDGRVVTEASGGIDETNLRAYAETGVDYISSGALTHQVKSLDMSLKAY</sequence>
<evidence type="ECO:0000256" key="3">
    <source>
        <dbReference type="ARBA" id="ARBA00009400"/>
    </source>
</evidence>
<organism evidence="12 13">
    <name type="scientific">Larkinella bovis</name>
    <dbReference type="NCBI Taxonomy" id="683041"/>
    <lineage>
        <taxon>Bacteria</taxon>
        <taxon>Pseudomonadati</taxon>
        <taxon>Bacteroidota</taxon>
        <taxon>Cytophagia</taxon>
        <taxon>Cytophagales</taxon>
        <taxon>Spirosomataceae</taxon>
        <taxon>Larkinella</taxon>
    </lineage>
</organism>
<evidence type="ECO:0000259" key="10">
    <source>
        <dbReference type="Pfam" id="PF01729"/>
    </source>
</evidence>
<dbReference type="RefSeq" id="WP_379844775.1">
    <property type="nucleotide sequence ID" value="NZ_JBHSMA010000003.1"/>
</dbReference>
<dbReference type="InterPro" id="IPR022412">
    <property type="entry name" value="Quinolinate_PRibosylTrfase_N"/>
</dbReference>
<keyword evidence="6 9" id="KW-0328">Glycosyltransferase</keyword>
<protein>
    <recommendedName>
        <fullName evidence="4">nicotinate-nucleotide diphosphorylase (carboxylating)</fullName>
        <ecNumber evidence="4">2.4.2.19</ecNumber>
    </recommendedName>
    <alternativeName>
        <fullName evidence="8">Quinolinate phosphoribosyltransferase [decarboxylating]</fullName>
    </alternativeName>
</protein>
<dbReference type="InterPro" id="IPR002638">
    <property type="entry name" value="Quinolinate_PRibosylTrfase_C"/>
</dbReference>
<dbReference type="SUPFAM" id="SSF51690">
    <property type="entry name" value="Nicotinate/Quinolinate PRTase C-terminal domain-like"/>
    <property type="match status" value="1"/>
</dbReference>
<feature type="domain" description="Quinolinate phosphoribosyl transferase N-terminal" evidence="11">
    <location>
        <begin position="19"/>
        <end position="104"/>
    </location>
</feature>
<evidence type="ECO:0000256" key="1">
    <source>
        <dbReference type="ARBA" id="ARBA00003237"/>
    </source>
</evidence>
<reference evidence="13" key="1">
    <citation type="journal article" date="2019" name="Int. J. Syst. Evol. Microbiol.">
        <title>The Global Catalogue of Microorganisms (GCM) 10K type strain sequencing project: providing services to taxonomists for standard genome sequencing and annotation.</title>
        <authorList>
            <consortium name="The Broad Institute Genomics Platform"/>
            <consortium name="The Broad Institute Genome Sequencing Center for Infectious Disease"/>
            <person name="Wu L."/>
            <person name="Ma J."/>
        </authorList>
    </citation>
    <scope>NUCLEOTIDE SEQUENCE [LARGE SCALE GENOMIC DNA]</scope>
    <source>
        <strain evidence="13">CCUG 55250</strain>
    </source>
</reference>
<evidence type="ECO:0000256" key="8">
    <source>
        <dbReference type="ARBA" id="ARBA00033102"/>
    </source>
</evidence>
<comment type="similarity">
    <text evidence="3 9">Belongs to the NadC/ModD family.</text>
</comment>
<dbReference type="EMBL" id="JBHSMA010000003">
    <property type="protein sequence ID" value="MFC5409964.1"/>
    <property type="molecule type" value="Genomic_DNA"/>
</dbReference>
<comment type="pathway">
    <text evidence="2">Cofactor biosynthesis; NAD(+) biosynthesis; nicotinate D-ribonucleotide from quinolinate: step 1/1.</text>
</comment>
<feature type="domain" description="Quinolinate phosphoribosyl transferase C-terminal" evidence="10">
    <location>
        <begin position="106"/>
        <end position="275"/>
    </location>
</feature>
<comment type="function">
    <text evidence="1">Involved in the catabolism of quinolinic acid (QA).</text>
</comment>
<evidence type="ECO:0000259" key="11">
    <source>
        <dbReference type="Pfam" id="PF02749"/>
    </source>
</evidence>
<evidence type="ECO:0000313" key="12">
    <source>
        <dbReference type="EMBL" id="MFC5409964.1"/>
    </source>
</evidence>
<dbReference type="Proteomes" id="UP001596106">
    <property type="component" value="Unassembled WGS sequence"/>
</dbReference>
<dbReference type="SUPFAM" id="SSF54675">
    <property type="entry name" value="Nicotinate/Quinolinate PRTase N-terminal domain-like"/>
    <property type="match status" value="1"/>
</dbReference>
<keyword evidence="5" id="KW-0662">Pyridine nucleotide biosynthesis</keyword>
<dbReference type="CDD" id="cd01572">
    <property type="entry name" value="QPRTase"/>
    <property type="match status" value="1"/>
</dbReference>
<dbReference type="EC" id="2.4.2.19" evidence="4"/>
<dbReference type="Gene3D" id="3.20.20.70">
    <property type="entry name" value="Aldolase class I"/>
    <property type="match status" value="1"/>
</dbReference>
<keyword evidence="13" id="KW-1185">Reference proteome</keyword>
<accession>A0ABW0I903</accession>
<dbReference type="InterPro" id="IPR027277">
    <property type="entry name" value="NadC/ModD"/>
</dbReference>
<evidence type="ECO:0000256" key="5">
    <source>
        <dbReference type="ARBA" id="ARBA00022642"/>
    </source>
</evidence>
<dbReference type="GO" id="GO:0004514">
    <property type="term" value="F:nicotinate-nucleotide diphosphorylase (carboxylating) activity"/>
    <property type="evidence" value="ECO:0007669"/>
    <property type="project" value="UniProtKB-EC"/>
</dbReference>
<dbReference type="PANTHER" id="PTHR32179">
    <property type="entry name" value="NICOTINATE-NUCLEOTIDE PYROPHOSPHORYLASE [CARBOXYLATING]"/>
    <property type="match status" value="1"/>
</dbReference>
<dbReference type="InterPro" id="IPR036068">
    <property type="entry name" value="Nicotinate_pribotase-like_C"/>
</dbReference>
<dbReference type="InterPro" id="IPR013785">
    <property type="entry name" value="Aldolase_TIM"/>
</dbReference>
<dbReference type="PIRSF" id="PIRSF006250">
    <property type="entry name" value="NadC_ModD"/>
    <property type="match status" value="1"/>
</dbReference>
<dbReference type="PANTHER" id="PTHR32179:SF3">
    <property type="entry name" value="NICOTINATE-NUCLEOTIDE PYROPHOSPHORYLASE [CARBOXYLATING]"/>
    <property type="match status" value="1"/>
</dbReference>
<evidence type="ECO:0000313" key="13">
    <source>
        <dbReference type="Proteomes" id="UP001596106"/>
    </source>
</evidence>
<evidence type="ECO:0000256" key="4">
    <source>
        <dbReference type="ARBA" id="ARBA00011944"/>
    </source>
</evidence>
<dbReference type="InterPro" id="IPR037128">
    <property type="entry name" value="Quinolinate_PRibosylTase_N_sf"/>
</dbReference>